<keyword evidence="2" id="KW-1133">Transmembrane helix</keyword>
<comment type="caution">
    <text evidence="3">The sequence shown here is derived from an EMBL/GenBank/DDBJ whole genome shotgun (WGS) entry which is preliminary data.</text>
</comment>
<accession>A0A369JQ58</accession>
<dbReference type="InParanoid" id="A0A369JQ58"/>
<proteinExistence type="predicted"/>
<keyword evidence="4" id="KW-1185">Reference proteome</keyword>
<feature type="region of interest" description="Disordered" evidence="1">
    <location>
        <begin position="373"/>
        <end position="398"/>
    </location>
</feature>
<dbReference type="EMBL" id="LUEZ02000044">
    <property type="protein sequence ID" value="RDB24391.1"/>
    <property type="molecule type" value="Genomic_DNA"/>
</dbReference>
<evidence type="ECO:0000313" key="4">
    <source>
        <dbReference type="Proteomes" id="UP000076154"/>
    </source>
</evidence>
<evidence type="ECO:0000256" key="2">
    <source>
        <dbReference type="SAM" id="Phobius"/>
    </source>
</evidence>
<keyword evidence="2" id="KW-0812">Transmembrane</keyword>
<gene>
    <name evidence="3" type="ORF">Hypma_008353</name>
</gene>
<feature type="region of interest" description="Disordered" evidence="1">
    <location>
        <begin position="414"/>
        <end position="437"/>
    </location>
</feature>
<evidence type="ECO:0000313" key="3">
    <source>
        <dbReference type="EMBL" id="RDB24391.1"/>
    </source>
</evidence>
<name>A0A369JQ58_HYPMA</name>
<feature type="compositionally biased region" description="Acidic residues" evidence="1">
    <location>
        <begin position="373"/>
        <end position="385"/>
    </location>
</feature>
<sequence>MLFAHYIRCYFAQIIKNNQLNLSTETLYVVKKYKISIILIGSRLPPVANYHFATAYDIQPPDIGRLITRKITKLRLIMTNETALLRVGYKITDAPHGLGTVFEIRDSTMEGLKKVLVWYQVDNSRAMTRELLIYLIPSRLVDMGEEPVRYSGETLLGRKDTDPIKEAINPRASTDNLLDLSHQTYPKLLPRQEAPMLPAAKPVVIKYIGSTQIKRNVAWILTNIEEKLEIGDRLDIVQGEGRVVPPVARDFGIARFKGIYGFVGAYAIINLNIESDGANIACWVNWKTLALPEEMKNYAQSQYLKFTYFSPVHQIFVLFISLFALAGLVLAYFLITRLVIHFGLRNFPSHSEQFHDTSSSPLSPIRFTHSEETYSEQEVTSDDEPAQPNENYVPQTTYPPTAHLKSCRSIPHHHSQHNHVAQSSTCNAHPEGSSFWV</sequence>
<protein>
    <submittedName>
        <fullName evidence="3">Uncharacterized protein</fullName>
    </submittedName>
</protein>
<dbReference type="Proteomes" id="UP000076154">
    <property type="component" value="Unassembled WGS sequence"/>
</dbReference>
<keyword evidence="2" id="KW-0472">Membrane</keyword>
<feature type="transmembrane region" description="Helical" evidence="2">
    <location>
        <begin position="315"/>
        <end position="335"/>
    </location>
</feature>
<organism evidence="3 4">
    <name type="scientific">Hypsizygus marmoreus</name>
    <name type="common">White beech mushroom</name>
    <name type="synonym">Agaricus marmoreus</name>
    <dbReference type="NCBI Taxonomy" id="39966"/>
    <lineage>
        <taxon>Eukaryota</taxon>
        <taxon>Fungi</taxon>
        <taxon>Dikarya</taxon>
        <taxon>Basidiomycota</taxon>
        <taxon>Agaricomycotina</taxon>
        <taxon>Agaricomycetes</taxon>
        <taxon>Agaricomycetidae</taxon>
        <taxon>Agaricales</taxon>
        <taxon>Tricholomatineae</taxon>
        <taxon>Lyophyllaceae</taxon>
        <taxon>Hypsizygus</taxon>
    </lineage>
</organism>
<feature type="compositionally biased region" description="Polar residues" evidence="1">
    <location>
        <begin position="418"/>
        <end position="427"/>
    </location>
</feature>
<dbReference type="AlphaFoldDB" id="A0A369JQ58"/>
<reference evidence="3" key="1">
    <citation type="submission" date="2018-04" db="EMBL/GenBank/DDBJ databases">
        <title>Whole genome sequencing of Hypsizygus marmoreus.</title>
        <authorList>
            <person name="Choi I.-G."/>
            <person name="Min B."/>
            <person name="Kim J.-G."/>
            <person name="Kim S."/>
            <person name="Oh Y.-L."/>
            <person name="Kong W.-S."/>
            <person name="Park H."/>
            <person name="Jeong J."/>
            <person name="Song E.-S."/>
        </authorList>
    </citation>
    <scope>NUCLEOTIDE SEQUENCE [LARGE SCALE GENOMIC DNA]</scope>
    <source>
        <strain evidence="3">51987-8</strain>
    </source>
</reference>
<feature type="compositionally biased region" description="Polar residues" evidence="1">
    <location>
        <begin position="388"/>
        <end position="398"/>
    </location>
</feature>
<evidence type="ECO:0000256" key="1">
    <source>
        <dbReference type="SAM" id="MobiDB-lite"/>
    </source>
</evidence>